<dbReference type="EMBL" id="GISG01207824">
    <property type="protein sequence ID" value="MBA4660411.1"/>
    <property type="molecule type" value="Transcribed_RNA"/>
</dbReference>
<dbReference type="InterPro" id="IPR019313">
    <property type="entry name" value="Mediator_Med17"/>
</dbReference>
<evidence type="ECO:0000256" key="6">
    <source>
        <dbReference type="SAM" id="MobiDB-lite"/>
    </source>
</evidence>
<feature type="compositionally biased region" description="Basic and acidic residues" evidence="6">
    <location>
        <begin position="239"/>
        <end position="248"/>
    </location>
</feature>
<dbReference type="GO" id="GO:0070847">
    <property type="term" value="C:core mediator complex"/>
    <property type="evidence" value="ECO:0007669"/>
    <property type="project" value="TreeGrafter"/>
</dbReference>
<evidence type="ECO:0000256" key="2">
    <source>
        <dbReference type="ARBA" id="ARBA00005635"/>
    </source>
</evidence>
<feature type="compositionally biased region" description="Basic and acidic residues" evidence="6">
    <location>
        <begin position="255"/>
        <end position="268"/>
    </location>
</feature>
<evidence type="ECO:0000256" key="5">
    <source>
        <dbReference type="ARBA" id="ARBA00023242"/>
    </source>
</evidence>
<comment type="subcellular location">
    <subcellularLocation>
        <location evidence="1">Nucleus</location>
    </subcellularLocation>
</comment>
<proteinExistence type="inferred from homology"/>
<keyword evidence="5" id="KW-0539">Nucleus</keyword>
<evidence type="ECO:0000256" key="3">
    <source>
        <dbReference type="ARBA" id="ARBA00023015"/>
    </source>
</evidence>
<protein>
    <submittedName>
        <fullName evidence="7">Uncharacterized protein</fullName>
    </submittedName>
</protein>
<reference evidence="7" key="1">
    <citation type="journal article" date="2013" name="J. Plant Res.">
        <title>Effect of fungi and light on seed germination of three Opuntia species from semiarid lands of central Mexico.</title>
        <authorList>
            <person name="Delgado-Sanchez P."/>
            <person name="Jimenez-Bremont J.F."/>
            <person name="Guerrero-Gonzalez Mde L."/>
            <person name="Flores J."/>
        </authorList>
    </citation>
    <scope>NUCLEOTIDE SEQUENCE</scope>
    <source>
        <tissue evidence="7">Cladode</tissue>
    </source>
</reference>
<dbReference type="GO" id="GO:0016592">
    <property type="term" value="C:mediator complex"/>
    <property type="evidence" value="ECO:0007669"/>
    <property type="project" value="InterPro"/>
</dbReference>
<dbReference type="GO" id="GO:0006357">
    <property type="term" value="P:regulation of transcription by RNA polymerase II"/>
    <property type="evidence" value="ECO:0007669"/>
    <property type="project" value="InterPro"/>
</dbReference>
<organism evidence="7">
    <name type="scientific">Opuntia streptacantha</name>
    <name type="common">Prickly pear cactus</name>
    <name type="synonym">Opuntia cardona</name>
    <dbReference type="NCBI Taxonomy" id="393608"/>
    <lineage>
        <taxon>Eukaryota</taxon>
        <taxon>Viridiplantae</taxon>
        <taxon>Streptophyta</taxon>
        <taxon>Embryophyta</taxon>
        <taxon>Tracheophyta</taxon>
        <taxon>Spermatophyta</taxon>
        <taxon>Magnoliopsida</taxon>
        <taxon>eudicotyledons</taxon>
        <taxon>Gunneridae</taxon>
        <taxon>Pentapetalae</taxon>
        <taxon>Caryophyllales</taxon>
        <taxon>Cactineae</taxon>
        <taxon>Cactaceae</taxon>
        <taxon>Opuntioideae</taxon>
        <taxon>Opuntia</taxon>
    </lineage>
</organism>
<dbReference type="GO" id="GO:0003712">
    <property type="term" value="F:transcription coregulator activity"/>
    <property type="evidence" value="ECO:0007669"/>
    <property type="project" value="InterPro"/>
</dbReference>
<dbReference type="PANTHER" id="PTHR13114">
    <property type="entry name" value="MEDIATOR OF RNA POLYMERASE II TRANSCRIPTION SUBUNIT 17"/>
    <property type="match status" value="1"/>
</dbReference>
<keyword evidence="3" id="KW-0805">Transcription regulation</keyword>
<comment type="similarity">
    <text evidence="2">Belongs to the Mediator complex subunit 17 family.</text>
</comment>
<reference evidence="7" key="2">
    <citation type="submission" date="2020-07" db="EMBL/GenBank/DDBJ databases">
        <authorList>
            <person name="Vera ALvarez R."/>
            <person name="Arias-Moreno D.M."/>
            <person name="Jimenez-Jacinto V."/>
            <person name="Jimenez-Bremont J.F."/>
            <person name="Swaminathan K."/>
            <person name="Moose S.P."/>
            <person name="Guerrero-Gonzalez M.L."/>
            <person name="Marino-Ramirez L."/>
            <person name="Landsman D."/>
            <person name="Rodriguez-Kessler M."/>
            <person name="Delgado-Sanchez P."/>
        </authorList>
    </citation>
    <scope>NUCLEOTIDE SEQUENCE</scope>
    <source>
        <tissue evidence="7">Cladode</tissue>
    </source>
</reference>
<dbReference type="PANTHER" id="PTHR13114:SF7">
    <property type="entry name" value="MEDIATOR OF RNA POLYMERASE II TRANSCRIPTION SUBUNIT 17"/>
    <property type="match status" value="1"/>
</dbReference>
<sequence>MAGNEDMEISLDKLPIKRLDHIEESGIERFPPEVGYEEKTVNLIRRIDFAWAVEKDTKKPKKAKEASGPSTWQGLIENLHLAHQELSVIIDLINTVEANDQVAVAGMNRPKPLPNEVLSDLAVSAATKLQCYRNLSKYFKQSAKALEEQIGREARFYGALIRLQQNWKIKRHRLAATAPGSEGFLIDLSDISVHYQPAGIRPSAFAMVRVDHDSSGMLAVNIPKNSLRSFQFGFPDVHADDGPEKHGDMNFGTGKESKETRKDSVSDDDRIQETHTLLRDAHRAIFYEQVFELVSRESFNPSSGVNVTGLRENYLEMSIRPGVPVFISLESSKQGDQNTTDSKDALNEEDLCNEASLVESKQDTKIKYGLPNHVTYQIYLQQLFHDEIFGNTKERMALPNKTPSSQLSKGAVGLVSHFCSSLAHRIFSREVLRELEKLVTKIPYLVLITQPTWHSRSSSWTLNVKVPDSIQNSRSQASRSDEHETKNISKPLFQMRVVVKDDCISIEGGGTPNAFGLSKGNHEVVGSKNRFNCDLVDLPVVLLLQVASKIIDWLHEEALMVGIKTTRDFLALSLELDQGETLSLVAHVDQDDMLGCISWWLTLEDGCTKERRLQADLPQDEPGTRRFLGYLSLGELYSTLMDLVSLSTGSANC</sequence>
<accession>A0A7C9A8E1</accession>
<evidence type="ECO:0000256" key="4">
    <source>
        <dbReference type="ARBA" id="ARBA00023163"/>
    </source>
</evidence>
<feature type="region of interest" description="Disordered" evidence="6">
    <location>
        <begin position="239"/>
        <end position="268"/>
    </location>
</feature>
<keyword evidence="4" id="KW-0804">Transcription</keyword>
<dbReference type="AlphaFoldDB" id="A0A7C9A8E1"/>
<evidence type="ECO:0000256" key="1">
    <source>
        <dbReference type="ARBA" id="ARBA00004123"/>
    </source>
</evidence>
<name>A0A7C9A8E1_OPUST</name>
<evidence type="ECO:0000313" key="7">
    <source>
        <dbReference type="EMBL" id="MBA4660411.1"/>
    </source>
</evidence>